<evidence type="ECO:0000259" key="2">
    <source>
        <dbReference type="Pfam" id="PF13622"/>
    </source>
</evidence>
<evidence type="ECO:0000313" key="3">
    <source>
        <dbReference type="EMBL" id="QSE91865.1"/>
    </source>
</evidence>
<evidence type="ECO:0000313" key="4">
    <source>
        <dbReference type="Proteomes" id="UP000662986"/>
    </source>
</evidence>
<feature type="region of interest" description="Disordered" evidence="1">
    <location>
        <begin position="122"/>
        <end position="142"/>
    </location>
</feature>
<sequence>MTTNVGVSGYFRRCPGAEFEKLTPLPVALSGWGSEHMRGSAVTGALARSAENEGRARRDLRPVRFTADLQRAATMAPVSTRSTVVREGGRLLLVDSEFLQNGHVMARARTLFLPTTQRVVADPPWSPDRSPSMPPAGLRPATDEGRLFFSEEHGWSADAAAHQNSERKQLWCRSIPVVERESVSPFQASATAADLTNLVTHWGGGGVRHINADVTLTLARFPDGQSLGLSATGRVGGGAISVGTAEIYDHRGVFGHTAVSTVLQSGRPVDTITQLMRGSRIELSSGRHGRTEYA</sequence>
<organism evidence="3 4">
    <name type="scientific">Rhodococcus pseudokoreensis</name>
    <dbReference type="NCBI Taxonomy" id="2811421"/>
    <lineage>
        <taxon>Bacteria</taxon>
        <taxon>Bacillati</taxon>
        <taxon>Actinomycetota</taxon>
        <taxon>Actinomycetes</taxon>
        <taxon>Mycobacteriales</taxon>
        <taxon>Nocardiaceae</taxon>
        <taxon>Rhodococcus</taxon>
    </lineage>
</organism>
<dbReference type="Proteomes" id="UP000662986">
    <property type="component" value="Chromosome"/>
</dbReference>
<proteinExistence type="predicted"/>
<reference evidence="3 4" key="2">
    <citation type="journal article" date="2022" name="Arch. Microbiol.">
        <title>Rhodococcus pseudokoreensis sp. nov. isolated from the rhizosphere of young M26 apple rootstocks.</title>
        <authorList>
            <person name="Kampfer P."/>
            <person name="Glaeser S.P."/>
            <person name="Blom J."/>
            <person name="Wolf J."/>
            <person name="Benning S."/>
            <person name="Schloter M."/>
            <person name="Neumann-Schaal M."/>
        </authorList>
    </citation>
    <scope>NUCLEOTIDE SEQUENCE [LARGE SCALE GENOMIC DNA]</scope>
    <source>
        <strain evidence="3 4">R79</strain>
    </source>
</reference>
<protein>
    <submittedName>
        <fullName evidence="3">Thioesterase family protein</fullName>
    </submittedName>
</protein>
<gene>
    <name evidence="3" type="ORF">JWS13_26125</name>
</gene>
<accession>A0A974W712</accession>
<evidence type="ECO:0000256" key="1">
    <source>
        <dbReference type="SAM" id="MobiDB-lite"/>
    </source>
</evidence>
<dbReference type="InterPro" id="IPR042171">
    <property type="entry name" value="Acyl-CoA_hotdog"/>
</dbReference>
<keyword evidence="4" id="KW-1185">Reference proteome</keyword>
<dbReference type="Gene3D" id="2.40.160.210">
    <property type="entry name" value="Acyl-CoA thioesterase, double hotdog domain"/>
    <property type="match status" value="1"/>
</dbReference>
<dbReference type="EMBL" id="CP070619">
    <property type="protein sequence ID" value="QSE91865.1"/>
    <property type="molecule type" value="Genomic_DNA"/>
</dbReference>
<dbReference type="Pfam" id="PF13622">
    <property type="entry name" value="4HBT_3"/>
    <property type="match status" value="1"/>
</dbReference>
<reference evidence="3 4" key="1">
    <citation type="journal article" date="2021" name="Microbiol. Resour. Announc.">
        <title>Complete Genome Sequences of Two Rhodococcus sp. Strains with Large and Linear Chromosomes, Isolated from Apple Rhizosphere.</title>
        <authorList>
            <person name="Benning S."/>
            <person name="Brugnone N."/>
            <person name="Siani R."/>
            <person name="Kublik S."/>
            <person name="Schloter M."/>
            <person name="Rad V."/>
        </authorList>
    </citation>
    <scope>NUCLEOTIDE SEQUENCE [LARGE SCALE GENOMIC DNA]</scope>
    <source>
        <strain evidence="3 4">R79</strain>
    </source>
</reference>
<name>A0A974W712_9NOCA</name>
<feature type="domain" description="Acyl-CoA thioesterase-like N-terminal HotDog" evidence="2">
    <location>
        <begin position="32"/>
        <end position="112"/>
    </location>
</feature>
<dbReference type="InterPro" id="IPR049449">
    <property type="entry name" value="TesB_ACOT8-like_N"/>
</dbReference>